<comment type="caution">
    <text evidence="1">The sequence shown here is derived from an EMBL/GenBank/DDBJ whole genome shotgun (WGS) entry which is preliminary data.</text>
</comment>
<protein>
    <submittedName>
        <fullName evidence="1">Uncharacterized protein</fullName>
    </submittedName>
</protein>
<proteinExistence type="predicted"/>
<evidence type="ECO:0000313" key="2">
    <source>
        <dbReference type="Proteomes" id="UP000198406"/>
    </source>
</evidence>
<accession>A0A1Z5JMH9</accession>
<gene>
    <name evidence="1" type="ORF">FisN_12Lu171</name>
</gene>
<reference evidence="1 2" key="1">
    <citation type="journal article" date="2015" name="Plant Cell">
        <title>Oil accumulation by the oleaginous diatom Fistulifera solaris as revealed by the genome and transcriptome.</title>
        <authorList>
            <person name="Tanaka T."/>
            <person name="Maeda Y."/>
            <person name="Veluchamy A."/>
            <person name="Tanaka M."/>
            <person name="Abida H."/>
            <person name="Marechal E."/>
            <person name="Bowler C."/>
            <person name="Muto M."/>
            <person name="Sunaga Y."/>
            <person name="Tanaka M."/>
            <person name="Yoshino T."/>
            <person name="Taniguchi T."/>
            <person name="Fukuda Y."/>
            <person name="Nemoto M."/>
            <person name="Matsumoto M."/>
            <person name="Wong P.S."/>
            <person name="Aburatani S."/>
            <person name="Fujibuchi W."/>
        </authorList>
    </citation>
    <scope>NUCLEOTIDE SEQUENCE [LARGE SCALE GENOMIC DNA]</scope>
    <source>
        <strain evidence="1 2">JPCC DA0580</strain>
    </source>
</reference>
<sequence>MSSAIDDSLFELIPESQVAPDQVTKYRSNGEVWPAYKFRRTPESVSDFGVSNFGESKPEISVLQENGTRILMVDSYIEWYCDAIAIDPATFRFKRNVKLAKDERCCLLFLDEWNFAIIGTSDHAIAETATFLWSLKRRWLDVRILGPKNHFDFSVVSLDQLTVLFQSRPRMAIKLQVHNINPDQSRFLADYPDRLDLTLDLSSEAFADGGDTFVDVLLERESWFGNLTLFNKDYSNNENFDLLLQAEALDSLVVPCVHSPELVHQVFSALVNEINVTIEVPRVLGLDWTTVDITPKDIAVSFQLFYESEDQTEFVCSFLRRLAELGNFRKFDFSLSHMRRELPRRVADALVDALVANQGLEELALHRSWEATPYFDSIIKAAERHEELVFLRIDSYPKKTDPQYAMLRGLLNRNRSIRVVDYDFETVTNGDEIDRLYAFNRFFQDLQSFPMETLSLQSSLLGEALTQKAASDFRWSSFLMANHMDSLCELVQYSSLLSSDTHDNDTPEWPADVEHVLARKRKIGCLSSRPCKPKR</sequence>
<dbReference type="EMBL" id="BDSP01000087">
    <property type="protein sequence ID" value="GAX15220.1"/>
    <property type="molecule type" value="Genomic_DNA"/>
</dbReference>
<evidence type="ECO:0000313" key="1">
    <source>
        <dbReference type="EMBL" id="GAX15220.1"/>
    </source>
</evidence>
<dbReference type="Proteomes" id="UP000198406">
    <property type="component" value="Unassembled WGS sequence"/>
</dbReference>
<organism evidence="1 2">
    <name type="scientific">Fistulifera solaris</name>
    <name type="common">Oleaginous diatom</name>
    <dbReference type="NCBI Taxonomy" id="1519565"/>
    <lineage>
        <taxon>Eukaryota</taxon>
        <taxon>Sar</taxon>
        <taxon>Stramenopiles</taxon>
        <taxon>Ochrophyta</taxon>
        <taxon>Bacillariophyta</taxon>
        <taxon>Bacillariophyceae</taxon>
        <taxon>Bacillariophycidae</taxon>
        <taxon>Naviculales</taxon>
        <taxon>Naviculaceae</taxon>
        <taxon>Fistulifera</taxon>
    </lineage>
</organism>
<name>A0A1Z5JMH9_FISSO</name>
<keyword evidence="2" id="KW-1185">Reference proteome</keyword>
<dbReference type="AlphaFoldDB" id="A0A1Z5JMH9"/>
<dbReference type="InParanoid" id="A0A1Z5JMH9"/>